<keyword evidence="1" id="KW-0732">Signal</keyword>
<sequence length="161" mass="17695">MSDSSMTLRRLLAAIGLVTLLGCLSASDEHAEHHDPPHRPADFVAAVERLQVIQTASSTSEEIPSPHPDGDLQLEAADLLRWLPELAAESDLSREDWNQMYQSTAMIRRQAAQVSLTELSQALASVLPELDRCANSIRSQRLALQPLDASESNLLEEDNQS</sequence>
<accession>A3ZX57</accession>
<dbReference type="AlphaFoldDB" id="A3ZX57"/>
<dbReference type="Proteomes" id="UP000004358">
    <property type="component" value="Unassembled WGS sequence"/>
</dbReference>
<dbReference type="STRING" id="314230.DSM3645_27678"/>
<evidence type="ECO:0000313" key="2">
    <source>
        <dbReference type="EMBL" id="EAQ78934.1"/>
    </source>
</evidence>
<organism evidence="2 3">
    <name type="scientific">Blastopirellula marina DSM 3645</name>
    <dbReference type="NCBI Taxonomy" id="314230"/>
    <lineage>
        <taxon>Bacteria</taxon>
        <taxon>Pseudomonadati</taxon>
        <taxon>Planctomycetota</taxon>
        <taxon>Planctomycetia</taxon>
        <taxon>Pirellulales</taxon>
        <taxon>Pirellulaceae</taxon>
        <taxon>Blastopirellula</taxon>
    </lineage>
</organism>
<dbReference type="EMBL" id="AANZ01000017">
    <property type="protein sequence ID" value="EAQ78934.1"/>
    <property type="molecule type" value="Genomic_DNA"/>
</dbReference>
<feature type="chain" id="PRO_5002664994" evidence="1">
    <location>
        <begin position="32"/>
        <end position="161"/>
    </location>
</feature>
<feature type="signal peptide" evidence="1">
    <location>
        <begin position="1"/>
        <end position="31"/>
    </location>
</feature>
<dbReference type="HOGENOM" id="CLU_1640521_0_0_0"/>
<proteinExistence type="predicted"/>
<dbReference type="eggNOG" id="ENOG5033MBE">
    <property type="taxonomic scope" value="Bacteria"/>
</dbReference>
<reference evidence="2 3" key="1">
    <citation type="submission" date="2006-02" db="EMBL/GenBank/DDBJ databases">
        <authorList>
            <person name="Amann R."/>
            <person name="Ferriera S."/>
            <person name="Johnson J."/>
            <person name="Kravitz S."/>
            <person name="Halpern A."/>
            <person name="Remington K."/>
            <person name="Beeson K."/>
            <person name="Tran B."/>
            <person name="Rogers Y.-H."/>
            <person name="Friedman R."/>
            <person name="Venter J.C."/>
        </authorList>
    </citation>
    <scope>NUCLEOTIDE SEQUENCE [LARGE SCALE GENOMIC DNA]</scope>
    <source>
        <strain evidence="2 3">DSM 3645</strain>
    </source>
</reference>
<evidence type="ECO:0000256" key="1">
    <source>
        <dbReference type="SAM" id="SignalP"/>
    </source>
</evidence>
<protein>
    <submittedName>
        <fullName evidence="2">Uncharacterized protein</fullName>
    </submittedName>
</protein>
<dbReference type="OrthoDB" id="278759at2"/>
<dbReference type="RefSeq" id="WP_002653429.1">
    <property type="nucleotide sequence ID" value="NZ_CH672376.1"/>
</dbReference>
<comment type="caution">
    <text evidence="2">The sequence shown here is derived from an EMBL/GenBank/DDBJ whole genome shotgun (WGS) entry which is preliminary data.</text>
</comment>
<gene>
    <name evidence="2" type="ORF">DSM3645_27678</name>
</gene>
<evidence type="ECO:0000313" key="3">
    <source>
        <dbReference type="Proteomes" id="UP000004358"/>
    </source>
</evidence>
<name>A3ZX57_9BACT</name>